<evidence type="ECO:0000256" key="5">
    <source>
        <dbReference type="RuleBase" id="RU367022"/>
    </source>
</evidence>
<feature type="transmembrane region" description="Helical" evidence="5">
    <location>
        <begin position="214"/>
        <end position="234"/>
    </location>
</feature>
<keyword evidence="5" id="KW-0406">Ion transport</keyword>
<evidence type="ECO:0000313" key="6">
    <source>
        <dbReference type="EMBL" id="OQR98982.1"/>
    </source>
</evidence>
<evidence type="ECO:0000256" key="2">
    <source>
        <dbReference type="ARBA" id="ARBA00022692"/>
    </source>
</evidence>
<dbReference type="Pfam" id="PF04145">
    <property type="entry name" value="Ctr"/>
    <property type="match status" value="1"/>
</dbReference>
<proteinExistence type="inferred from homology"/>
<dbReference type="EMBL" id="JNBR01000075">
    <property type="protein sequence ID" value="OQR98982.1"/>
    <property type="molecule type" value="Genomic_DNA"/>
</dbReference>
<keyword evidence="5" id="KW-0813">Transport</keyword>
<reference evidence="6 7" key="1">
    <citation type="journal article" date="2014" name="Genome Biol. Evol.">
        <title>The secreted proteins of Achlya hypogyna and Thraustotheca clavata identify the ancestral oomycete secretome and reveal gene acquisitions by horizontal gene transfer.</title>
        <authorList>
            <person name="Misner I."/>
            <person name="Blouin N."/>
            <person name="Leonard G."/>
            <person name="Richards T.A."/>
            <person name="Lane C.E."/>
        </authorList>
    </citation>
    <scope>NUCLEOTIDE SEQUENCE [LARGE SCALE GENOMIC DNA]</scope>
    <source>
        <strain evidence="6 7">ATCC 48635</strain>
    </source>
</reference>
<evidence type="ECO:0000256" key="3">
    <source>
        <dbReference type="ARBA" id="ARBA00022989"/>
    </source>
</evidence>
<keyword evidence="4 5" id="KW-0472">Membrane</keyword>
<keyword evidence="5" id="KW-0187">Copper transport</keyword>
<evidence type="ECO:0000313" key="7">
    <source>
        <dbReference type="Proteomes" id="UP000243579"/>
    </source>
</evidence>
<keyword evidence="5" id="KW-0186">Copper</keyword>
<dbReference type="GO" id="GO:0005375">
    <property type="term" value="F:copper ion transmembrane transporter activity"/>
    <property type="evidence" value="ECO:0007669"/>
    <property type="project" value="UniProtKB-UniRule"/>
</dbReference>
<dbReference type="PANTHER" id="PTHR12483">
    <property type="entry name" value="SOLUTE CARRIER FAMILY 31 COPPER TRANSPORTERS"/>
    <property type="match status" value="1"/>
</dbReference>
<keyword evidence="2 5" id="KW-0812">Transmembrane</keyword>
<evidence type="ECO:0000256" key="1">
    <source>
        <dbReference type="ARBA" id="ARBA00004141"/>
    </source>
</evidence>
<accession>A0A1V9ZLX0</accession>
<dbReference type="Proteomes" id="UP000243579">
    <property type="component" value="Unassembled WGS sequence"/>
</dbReference>
<dbReference type="GO" id="GO:0005886">
    <property type="term" value="C:plasma membrane"/>
    <property type="evidence" value="ECO:0007669"/>
    <property type="project" value="TreeGrafter"/>
</dbReference>
<keyword evidence="3 5" id="KW-1133">Transmembrane helix</keyword>
<comment type="caution">
    <text evidence="6">The sequence shown here is derived from an EMBL/GenBank/DDBJ whole genome shotgun (WGS) entry which is preliminary data.</text>
</comment>
<feature type="transmembrane region" description="Helical" evidence="5">
    <location>
        <begin position="240"/>
        <end position="260"/>
    </location>
</feature>
<gene>
    <name evidence="6" type="ORF">ACHHYP_07430</name>
</gene>
<comment type="similarity">
    <text evidence="5">Belongs to the copper transporter (Ctr) (TC 1.A.56) family. SLC31A subfamily.</text>
</comment>
<comment type="subcellular location">
    <subcellularLocation>
        <location evidence="1 5">Membrane</location>
        <topology evidence="1 5">Multi-pass membrane protein</topology>
    </subcellularLocation>
</comment>
<dbReference type="PANTHER" id="PTHR12483:SF27">
    <property type="entry name" value="COPPER TRANSPORT PROTEIN CTR1"/>
    <property type="match status" value="1"/>
</dbReference>
<dbReference type="AlphaFoldDB" id="A0A1V9ZLX0"/>
<protein>
    <recommendedName>
        <fullName evidence="5">Copper transport protein</fullName>
    </recommendedName>
</protein>
<feature type="transmembrane region" description="Helical" evidence="5">
    <location>
        <begin position="152"/>
        <end position="170"/>
    </location>
</feature>
<organism evidence="6 7">
    <name type="scientific">Achlya hypogyna</name>
    <name type="common">Oomycete</name>
    <name type="synonym">Protoachlya hypogyna</name>
    <dbReference type="NCBI Taxonomy" id="1202772"/>
    <lineage>
        <taxon>Eukaryota</taxon>
        <taxon>Sar</taxon>
        <taxon>Stramenopiles</taxon>
        <taxon>Oomycota</taxon>
        <taxon>Saprolegniomycetes</taxon>
        <taxon>Saprolegniales</taxon>
        <taxon>Achlyaceae</taxon>
        <taxon>Achlya</taxon>
    </lineage>
</organism>
<dbReference type="OrthoDB" id="161814at2759"/>
<keyword evidence="7" id="KW-1185">Reference proteome</keyword>
<evidence type="ECO:0000256" key="4">
    <source>
        <dbReference type="ARBA" id="ARBA00023136"/>
    </source>
</evidence>
<sequence length="278" mass="30302">MAIVPELNQSWKGNQAVYGCEMAGHMELLRTLPARIASCNELNLGIDLFFEGGNLPKPYVDSALECPVCGKPNPRVAIPWGYHGNQKIFACSPDHAQSIIANPTAYYAASAATMSAICERATVMFDGFQSFVGSSCPKLFLTSWVLSSKVKYALGFAGVVAMGVFLEWLGEYRESLERRLWMAGKPVYQACDQKTPRSLPTTTTFIMPSSRLPLTYSLVLAGLYMTALTVGYLLMLVAMLYETGLFAAAILGLGLGFYLFKDTEQAEMSGNIDPCCST</sequence>
<dbReference type="InterPro" id="IPR007274">
    <property type="entry name" value="Cop_transporter"/>
</dbReference>
<name>A0A1V9ZLX0_ACHHY</name>